<sequence length="676" mass="79373">MEINARFRYYFQHPWSRLVVAYLVTFFNFLIFAEDPVSHSQTEAHMIVVGNCFSFVVNKYPGGGWNVLKVLMWLIAIITGLIAGKFLFHRRLFGRLLRLKMFREDHGSWMTMFFSTILSLFIFSHIYNLILLMSGRMGPHMVTEYMGIRNESFMKMAAVGTWMGDFVTAWMVTDMMLQDTHYPDWGRTARHLWRQGHNRIVLFWAVLISLTSVVVLVISTDWIRWDNLNRGFLPSDEVSRAFLASFILVFDLLIVMQDWEFPHFMGDLDMNLPGLSTTQLKIRLPVCKRIFKDEYHIHITDPCVRGASSVTHVCWLFLFQDWEFPHFMGDLDMNLPGLSTTQLKIRLPVCKRIFKDEYHIHITGKWFNYGIIFLVLILDLNMWKNQIFYKPYEYGQYVGPGEKIYTVEDPETLRDFNRSTLTWEWRSTNIDPRTNRTYVQRDMFLHSRYVGSSLDVKCLAFIPRKWFNYGIIFLVLILDLNMWKNQIFYKPYEYGQYVGPGEKIYTVEDPETLRDFNRSTLTWEWRSTNIDPRTNRTYVQRDMFLHSRYVGSSLDVKCLAFIPSLAAFVLFGFFIWLFGRFQDSETFPENQDKTYERIKRKSPSDLGVTPEEVHITMSEALKRSGTPMLLLVDTHHFGSSNNSMSPCSNETQETQPSVAVDSGAHEDTADVKKLTP</sequence>
<evidence type="ECO:0000256" key="2">
    <source>
        <dbReference type="SAM" id="Phobius"/>
    </source>
</evidence>
<keyword evidence="2 3" id="KW-0812">Transmembrane</keyword>
<evidence type="ECO:0000313" key="3">
    <source>
        <dbReference type="EMBL" id="RXN35120.1"/>
    </source>
</evidence>
<feature type="transmembrane region" description="Helical" evidence="2">
    <location>
        <begin position="15"/>
        <end position="33"/>
    </location>
</feature>
<feature type="region of interest" description="Disordered" evidence="1">
    <location>
        <begin position="641"/>
        <end position="676"/>
    </location>
</feature>
<dbReference type="Pfam" id="PF15113">
    <property type="entry name" value="TMEM117"/>
    <property type="match status" value="3"/>
</dbReference>
<protein>
    <submittedName>
        <fullName evidence="3">Transmembrane protein 117</fullName>
    </submittedName>
</protein>
<keyword evidence="4" id="KW-1185">Reference proteome</keyword>
<comment type="caution">
    <text evidence="3">The sequence shown here is derived from an EMBL/GenBank/DDBJ whole genome shotgun (WGS) entry which is preliminary data.</text>
</comment>
<feature type="transmembrane region" description="Helical" evidence="2">
    <location>
        <begin position="200"/>
        <end position="218"/>
    </location>
</feature>
<feature type="transmembrane region" description="Helical" evidence="2">
    <location>
        <begin position="70"/>
        <end position="88"/>
    </location>
</feature>
<dbReference type="PANTHER" id="PTHR31226">
    <property type="entry name" value="TRANSMEMBRANE PROTEIN 117"/>
    <property type="match status" value="1"/>
</dbReference>
<organism evidence="3 4">
    <name type="scientific">Labeo rohita</name>
    <name type="common">Indian major carp</name>
    <name type="synonym">Cyprinus rohita</name>
    <dbReference type="NCBI Taxonomy" id="84645"/>
    <lineage>
        <taxon>Eukaryota</taxon>
        <taxon>Metazoa</taxon>
        <taxon>Chordata</taxon>
        <taxon>Craniata</taxon>
        <taxon>Vertebrata</taxon>
        <taxon>Euteleostomi</taxon>
        <taxon>Actinopterygii</taxon>
        <taxon>Neopterygii</taxon>
        <taxon>Teleostei</taxon>
        <taxon>Ostariophysi</taxon>
        <taxon>Cypriniformes</taxon>
        <taxon>Cyprinidae</taxon>
        <taxon>Labeoninae</taxon>
        <taxon>Labeonini</taxon>
        <taxon>Labeo</taxon>
    </lineage>
</organism>
<dbReference type="PANTHER" id="PTHR31226:SF1">
    <property type="entry name" value="TRANSMEMBRANE PROTEIN 117"/>
    <property type="match status" value="1"/>
</dbReference>
<evidence type="ECO:0000256" key="1">
    <source>
        <dbReference type="SAM" id="MobiDB-lite"/>
    </source>
</evidence>
<feature type="transmembrane region" description="Helical" evidence="2">
    <location>
        <begin position="238"/>
        <end position="256"/>
    </location>
</feature>
<dbReference type="Proteomes" id="UP000290572">
    <property type="component" value="Unassembled WGS sequence"/>
</dbReference>
<feature type="compositionally biased region" description="Polar residues" evidence="1">
    <location>
        <begin position="641"/>
        <end position="657"/>
    </location>
</feature>
<feature type="transmembrane region" description="Helical" evidence="2">
    <location>
        <begin position="558"/>
        <end position="579"/>
    </location>
</feature>
<name>A0A498NSM7_LABRO</name>
<gene>
    <name evidence="3" type="ORF">ROHU_003825</name>
</gene>
<dbReference type="EMBL" id="QBIY01011136">
    <property type="protein sequence ID" value="RXN35120.1"/>
    <property type="molecule type" value="Genomic_DNA"/>
</dbReference>
<keyword evidence="2" id="KW-0472">Membrane</keyword>
<keyword evidence="2" id="KW-1133">Transmembrane helix</keyword>
<proteinExistence type="predicted"/>
<evidence type="ECO:0000313" key="4">
    <source>
        <dbReference type="Proteomes" id="UP000290572"/>
    </source>
</evidence>
<dbReference type="AlphaFoldDB" id="A0A498NSM7"/>
<feature type="compositionally biased region" description="Basic and acidic residues" evidence="1">
    <location>
        <begin position="663"/>
        <end position="676"/>
    </location>
</feature>
<feature type="transmembrane region" description="Helical" evidence="2">
    <location>
        <begin position="109"/>
        <end position="133"/>
    </location>
</feature>
<dbReference type="InterPro" id="IPR029370">
    <property type="entry name" value="TMEM117"/>
</dbReference>
<accession>A0A498NSM7</accession>
<dbReference type="GO" id="GO:0070059">
    <property type="term" value="P:intrinsic apoptotic signaling pathway in response to endoplasmic reticulum stress"/>
    <property type="evidence" value="ECO:0007669"/>
    <property type="project" value="TreeGrafter"/>
</dbReference>
<dbReference type="STRING" id="84645.A0A498NSM7"/>
<reference evidence="3 4" key="1">
    <citation type="submission" date="2018-03" db="EMBL/GenBank/DDBJ databases">
        <title>Draft genome sequence of Rohu Carp (Labeo rohita).</title>
        <authorList>
            <person name="Das P."/>
            <person name="Kushwaha B."/>
            <person name="Joshi C.G."/>
            <person name="Kumar D."/>
            <person name="Nagpure N.S."/>
            <person name="Sahoo L."/>
            <person name="Das S.P."/>
            <person name="Bit A."/>
            <person name="Patnaik S."/>
            <person name="Meher P.K."/>
            <person name="Jayasankar P."/>
            <person name="Koringa P.G."/>
            <person name="Patel N.V."/>
            <person name="Hinsu A.T."/>
            <person name="Kumar R."/>
            <person name="Pandey M."/>
            <person name="Agarwal S."/>
            <person name="Srivastava S."/>
            <person name="Singh M."/>
            <person name="Iquebal M.A."/>
            <person name="Jaiswal S."/>
            <person name="Angadi U.B."/>
            <person name="Kumar N."/>
            <person name="Raza M."/>
            <person name="Shah T.M."/>
            <person name="Rai A."/>
            <person name="Jena J.K."/>
        </authorList>
    </citation>
    <scope>NUCLEOTIDE SEQUENCE [LARGE SCALE GENOMIC DNA]</scope>
    <source>
        <strain evidence="3">DASCIFA01</strain>
        <tissue evidence="3">Testis</tissue>
    </source>
</reference>
<feature type="transmembrane region" description="Helical" evidence="2">
    <location>
        <begin position="466"/>
        <end position="483"/>
    </location>
</feature>